<dbReference type="Gene3D" id="3.40.630.30">
    <property type="match status" value="1"/>
</dbReference>
<dbReference type="SUPFAM" id="SSF55729">
    <property type="entry name" value="Acyl-CoA N-acyltransferases (Nat)"/>
    <property type="match status" value="1"/>
</dbReference>
<name>A0ABW8T0Z6_9CLOT</name>
<dbReference type="InterPro" id="IPR016181">
    <property type="entry name" value="Acyl_CoA_acyltransferase"/>
</dbReference>
<proteinExistence type="predicted"/>
<evidence type="ECO:0000313" key="2">
    <source>
        <dbReference type="Proteomes" id="UP001623591"/>
    </source>
</evidence>
<protein>
    <recommendedName>
        <fullName evidence="3">N-acetyltransferase domain-containing protein</fullName>
    </recommendedName>
</protein>
<keyword evidence="2" id="KW-1185">Reference proteome</keyword>
<evidence type="ECO:0008006" key="3">
    <source>
        <dbReference type="Google" id="ProtNLM"/>
    </source>
</evidence>
<dbReference type="EMBL" id="JBJHZZ010000002">
    <property type="protein sequence ID" value="MFL0246228.1"/>
    <property type="molecule type" value="Genomic_DNA"/>
</dbReference>
<reference evidence="1 2" key="1">
    <citation type="submission" date="2024-11" db="EMBL/GenBank/DDBJ databases">
        <authorList>
            <person name="Heng Y.C."/>
            <person name="Lim A.C.H."/>
            <person name="Lee J.K.Y."/>
            <person name="Kittelmann S."/>
        </authorList>
    </citation>
    <scope>NUCLEOTIDE SEQUENCE [LARGE SCALE GENOMIC DNA]</scope>
    <source>
        <strain evidence="1 2">WILCCON 0185</strain>
    </source>
</reference>
<accession>A0ABW8T0Z6</accession>
<sequence>MNLKLSMKVFRYILKVFYQNNELLILKKDKENYSEENLDSRLQVNLDKLDHEDIKNINHDLRRKVLEKELKLNNTILGFICFDGNIVHYSCIAVSDHKIGEIEQDFIIPSNSIYIYNCFTEEKYRGLKLFQRMLSSINNMHSSEDKYVAVSPNNIPSYKAIENVGFYKVAQFKYKKILIWKKLYVRHLNEDLIHAFKQSV</sequence>
<dbReference type="Proteomes" id="UP001623591">
    <property type="component" value="Unassembled WGS sequence"/>
</dbReference>
<comment type="caution">
    <text evidence="1">The sequence shown here is derived from an EMBL/GenBank/DDBJ whole genome shotgun (WGS) entry which is preliminary data.</text>
</comment>
<gene>
    <name evidence="1" type="ORF">ACJDUG_04445</name>
</gene>
<organism evidence="1 2">
    <name type="scientific">Candidatus Clostridium stratigraminis</name>
    <dbReference type="NCBI Taxonomy" id="3381661"/>
    <lineage>
        <taxon>Bacteria</taxon>
        <taxon>Bacillati</taxon>
        <taxon>Bacillota</taxon>
        <taxon>Clostridia</taxon>
        <taxon>Eubacteriales</taxon>
        <taxon>Clostridiaceae</taxon>
        <taxon>Clostridium</taxon>
    </lineage>
</organism>
<evidence type="ECO:0000313" key="1">
    <source>
        <dbReference type="EMBL" id="MFL0246228.1"/>
    </source>
</evidence>